<evidence type="ECO:0000313" key="3">
    <source>
        <dbReference type="Proteomes" id="UP001188597"/>
    </source>
</evidence>
<feature type="domain" description="Transposase-associated" evidence="1">
    <location>
        <begin position="3"/>
        <end position="75"/>
    </location>
</feature>
<evidence type="ECO:0000313" key="2">
    <source>
        <dbReference type="EMBL" id="KAK3024870.1"/>
    </source>
</evidence>
<reference evidence="2" key="1">
    <citation type="submission" date="2022-12" db="EMBL/GenBank/DDBJ databases">
        <title>Draft genome assemblies for two species of Escallonia (Escalloniales).</title>
        <authorList>
            <person name="Chanderbali A."/>
            <person name="Dervinis C."/>
            <person name="Anghel I."/>
            <person name="Soltis D."/>
            <person name="Soltis P."/>
            <person name="Zapata F."/>
        </authorList>
    </citation>
    <scope>NUCLEOTIDE SEQUENCE</scope>
    <source>
        <strain evidence="2">UCBG64.0493</strain>
        <tissue evidence="2">Leaf</tissue>
    </source>
</reference>
<organism evidence="2 3">
    <name type="scientific">Escallonia herrerae</name>
    <dbReference type="NCBI Taxonomy" id="1293975"/>
    <lineage>
        <taxon>Eukaryota</taxon>
        <taxon>Viridiplantae</taxon>
        <taxon>Streptophyta</taxon>
        <taxon>Embryophyta</taxon>
        <taxon>Tracheophyta</taxon>
        <taxon>Spermatophyta</taxon>
        <taxon>Magnoliopsida</taxon>
        <taxon>eudicotyledons</taxon>
        <taxon>Gunneridae</taxon>
        <taxon>Pentapetalae</taxon>
        <taxon>asterids</taxon>
        <taxon>campanulids</taxon>
        <taxon>Escalloniales</taxon>
        <taxon>Escalloniaceae</taxon>
        <taxon>Escallonia</taxon>
    </lineage>
</organism>
<name>A0AA89B261_9ASTE</name>
<comment type="caution">
    <text evidence="2">The sequence shown here is derived from an EMBL/GenBank/DDBJ whole genome shotgun (WGS) entry which is preliminary data.</text>
</comment>
<dbReference type="AlphaFoldDB" id="A0AA89B261"/>
<dbReference type="Pfam" id="PF13963">
    <property type="entry name" value="Transpos_assoc"/>
    <property type="match status" value="1"/>
</dbReference>
<keyword evidence="3" id="KW-1185">Reference proteome</keyword>
<proteinExistence type="predicted"/>
<dbReference type="EMBL" id="JAVXUP010000577">
    <property type="protein sequence ID" value="KAK3024870.1"/>
    <property type="molecule type" value="Genomic_DNA"/>
</dbReference>
<sequence>MDKSWMNQRRTNSAYVKGLEKFLDFASANVSIYGEISCFYNIYGNSIWVSQIDARGHLVCNGFIKGYTKGVIHGEVKSSVAPALSCAHVALDVSDDMQGLLLYRFHMSSDEVRDGAIDVAMRGSNTEAEKFYKLL</sequence>
<dbReference type="Proteomes" id="UP001188597">
    <property type="component" value="Unassembled WGS sequence"/>
</dbReference>
<accession>A0AA89B261</accession>
<evidence type="ECO:0000259" key="1">
    <source>
        <dbReference type="Pfam" id="PF13963"/>
    </source>
</evidence>
<dbReference type="InterPro" id="IPR029480">
    <property type="entry name" value="Transpos_assoc"/>
</dbReference>
<protein>
    <recommendedName>
        <fullName evidence="1">Transposase-associated domain-containing protein</fullName>
    </recommendedName>
</protein>
<gene>
    <name evidence="2" type="ORF">RJ639_044482</name>
</gene>